<accession>A0A3E0VJ08</accession>
<comment type="subcellular location">
    <subcellularLocation>
        <location evidence="1">Cell membrane</location>
        <topology evidence="1">Multi-pass membrane protein</topology>
    </subcellularLocation>
</comment>
<reference evidence="9 10" key="1">
    <citation type="submission" date="2017-04" db="EMBL/GenBank/DDBJ databases">
        <title>Comparative genome analysis of Subtercola boreus.</title>
        <authorList>
            <person name="Cho Y.-J."/>
            <person name="Cho A."/>
            <person name="Kim O.-S."/>
            <person name="Lee J.-I."/>
        </authorList>
    </citation>
    <scope>NUCLEOTIDE SEQUENCE [LARGE SCALE GENOMIC DNA]</scope>
    <source>
        <strain evidence="9 10">K300</strain>
    </source>
</reference>
<comment type="similarity">
    <text evidence="7">Belongs to the glycosyltransferase 87 family.</text>
</comment>
<organism evidence="9 10">
    <name type="scientific">Subtercola boreus</name>
    <dbReference type="NCBI Taxonomy" id="120213"/>
    <lineage>
        <taxon>Bacteria</taxon>
        <taxon>Bacillati</taxon>
        <taxon>Actinomycetota</taxon>
        <taxon>Actinomycetes</taxon>
        <taxon>Micrococcales</taxon>
        <taxon>Microbacteriaceae</taxon>
        <taxon>Subtercola</taxon>
    </lineage>
</organism>
<keyword evidence="4 8" id="KW-0812">Transmembrane</keyword>
<dbReference type="GO" id="GO:0005886">
    <property type="term" value="C:plasma membrane"/>
    <property type="evidence" value="ECO:0007669"/>
    <property type="project" value="UniProtKB-SubCell"/>
</dbReference>
<evidence type="ECO:0000256" key="5">
    <source>
        <dbReference type="ARBA" id="ARBA00022989"/>
    </source>
</evidence>
<feature type="transmembrane region" description="Helical" evidence="8">
    <location>
        <begin position="367"/>
        <end position="386"/>
    </location>
</feature>
<evidence type="ECO:0000256" key="6">
    <source>
        <dbReference type="ARBA" id="ARBA00023136"/>
    </source>
</evidence>
<feature type="transmembrane region" description="Helical" evidence="8">
    <location>
        <begin position="320"/>
        <end position="338"/>
    </location>
</feature>
<dbReference type="Pfam" id="PF09594">
    <property type="entry name" value="GT87"/>
    <property type="match status" value="1"/>
</dbReference>
<keyword evidence="2" id="KW-1003">Cell membrane</keyword>
<feature type="transmembrane region" description="Helical" evidence="8">
    <location>
        <begin position="84"/>
        <end position="101"/>
    </location>
</feature>
<feature type="transmembrane region" description="Helical" evidence="8">
    <location>
        <begin position="211"/>
        <end position="241"/>
    </location>
</feature>
<proteinExistence type="inferred from homology"/>
<dbReference type="EMBL" id="NBWZ01000001">
    <property type="protein sequence ID" value="RFA09639.1"/>
    <property type="molecule type" value="Genomic_DNA"/>
</dbReference>
<gene>
    <name evidence="9" type="ORF">B7R54_10725</name>
</gene>
<evidence type="ECO:0000256" key="4">
    <source>
        <dbReference type="ARBA" id="ARBA00022692"/>
    </source>
</evidence>
<keyword evidence="10" id="KW-1185">Reference proteome</keyword>
<dbReference type="AlphaFoldDB" id="A0A3E0VJ08"/>
<feature type="transmembrane region" description="Helical" evidence="8">
    <location>
        <begin position="9"/>
        <end position="27"/>
    </location>
</feature>
<evidence type="ECO:0000256" key="2">
    <source>
        <dbReference type="ARBA" id="ARBA00022475"/>
    </source>
</evidence>
<evidence type="ECO:0000256" key="1">
    <source>
        <dbReference type="ARBA" id="ARBA00004651"/>
    </source>
</evidence>
<dbReference type="Proteomes" id="UP000256486">
    <property type="component" value="Unassembled WGS sequence"/>
</dbReference>
<sequence>MRRLVTNPLLIWLAFAAIHLWLGYVGLTAPTLPWGDVTVVYNTWIHNGLAGYWVGIDGPWVYPLLALAPMIAAMALGGSLYGTTWFLLVVIANGAVLAFILNSRATKVAPEAEPAQTALPNGTPAPDARPTGFSPNIRFVAAWWWLAALLLLGPVALGRIDTFEVALVIVGLLLAIRRPAVAGVLLAAATWVKVWPIAMVVAVMIATKRRWTVAIAAAATAAVIAGVGLALGAGANLFSFVTQQTGRGLQIEAPISTPFMWGAYLRLPGSVVYYDQDILTFQVKGAGGPIADVLTTPLLALAVLAILLIGVWVVRSGASVTEVLPPLALALVSALIVFNKVGSPQFMLWLTAPVILGIIWQGKRFRTFAIIAAVLALLTQIIYPYYYDWLISLNTFMLVTLSLRNLLVCVLFVLALRALVKTRVKPARVSVPRAVKVVT</sequence>
<keyword evidence="5 8" id="KW-1133">Transmembrane helix</keyword>
<evidence type="ECO:0008006" key="11">
    <source>
        <dbReference type="Google" id="ProtNLM"/>
    </source>
</evidence>
<evidence type="ECO:0000256" key="3">
    <source>
        <dbReference type="ARBA" id="ARBA00022679"/>
    </source>
</evidence>
<dbReference type="OrthoDB" id="581198at2"/>
<feature type="transmembrane region" description="Helical" evidence="8">
    <location>
        <begin position="183"/>
        <end position="205"/>
    </location>
</feature>
<keyword evidence="3" id="KW-0808">Transferase</keyword>
<feature type="transmembrane region" description="Helical" evidence="8">
    <location>
        <begin position="60"/>
        <end position="77"/>
    </location>
</feature>
<comment type="caution">
    <text evidence="9">The sequence shown here is derived from an EMBL/GenBank/DDBJ whole genome shotgun (WGS) entry which is preliminary data.</text>
</comment>
<protein>
    <recommendedName>
        <fullName evidence="11">DUF2029 domain-containing protein</fullName>
    </recommendedName>
</protein>
<name>A0A3E0VJ08_9MICO</name>
<feature type="transmembrane region" description="Helical" evidence="8">
    <location>
        <begin position="398"/>
        <end position="420"/>
    </location>
</feature>
<evidence type="ECO:0000313" key="9">
    <source>
        <dbReference type="EMBL" id="RFA09639.1"/>
    </source>
</evidence>
<evidence type="ECO:0000313" key="10">
    <source>
        <dbReference type="Proteomes" id="UP000256486"/>
    </source>
</evidence>
<feature type="transmembrane region" description="Helical" evidence="8">
    <location>
        <begin position="344"/>
        <end position="360"/>
    </location>
</feature>
<dbReference type="RefSeq" id="WP_116415021.1">
    <property type="nucleotide sequence ID" value="NZ_NBWZ01000001.1"/>
</dbReference>
<feature type="transmembrane region" description="Helical" evidence="8">
    <location>
        <begin position="143"/>
        <end position="176"/>
    </location>
</feature>
<feature type="transmembrane region" description="Helical" evidence="8">
    <location>
        <begin position="294"/>
        <end position="313"/>
    </location>
</feature>
<keyword evidence="6 8" id="KW-0472">Membrane</keyword>
<evidence type="ECO:0000256" key="8">
    <source>
        <dbReference type="SAM" id="Phobius"/>
    </source>
</evidence>
<dbReference type="GO" id="GO:0016758">
    <property type="term" value="F:hexosyltransferase activity"/>
    <property type="evidence" value="ECO:0007669"/>
    <property type="project" value="InterPro"/>
</dbReference>
<dbReference type="InterPro" id="IPR018584">
    <property type="entry name" value="GT87"/>
</dbReference>
<evidence type="ECO:0000256" key="7">
    <source>
        <dbReference type="ARBA" id="ARBA00024033"/>
    </source>
</evidence>